<dbReference type="AlphaFoldDB" id="M7SQZ2"/>
<dbReference type="EMBL" id="KB706557">
    <property type="protein sequence ID" value="EMR66923.1"/>
    <property type="molecule type" value="Genomic_DNA"/>
</dbReference>
<feature type="region of interest" description="Disordered" evidence="1">
    <location>
        <begin position="1"/>
        <end position="198"/>
    </location>
</feature>
<evidence type="ECO:0000256" key="1">
    <source>
        <dbReference type="SAM" id="MobiDB-lite"/>
    </source>
</evidence>
<dbReference type="Proteomes" id="UP000012174">
    <property type="component" value="Unassembled WGS sequence"/>
</dbReference>
<feature type="compositionally biased region" description="Acidic residues" evidence="1">
    <location>
        <begin position="131"/>
        <end position="145"/>
    </location>
</feature>
<dbReference type="OrthoDB" id="5350396at2759"/>
<feature type="compositionally biased region" description="Polar residues" evidence="1">
    <location>
        <begin position="45"/>
        <end position="65"/>
    </location>
</feature>
<accession>M7SQZ2</accession>
<dbReference type="KEGG" id="ela:UCREL1_6079"/>
<sequence length="661" mass="72463">MGAEPPKRQFGPQDEIKGSDDSDDSDASLASLSVVLGRKPGYERPSNTASTPQAKRVASSSSTAPGRSPLTLQQKQQQQQQQKTHKFDLKALITHTRQSERTEEVSRQAEELIKKADDSASSSSDDGGSSGDDDGDDEDEDEDMDVGGVGGGGSPSRRRKKKKKKKNLQQVAKQLLDGDGDGDEDENPKGDKIARAIDRTQVQGQRRRCYFFDLDLPPLFKPAKAPFPVDTARGPWRFLADPNTRSQAIIHGLAHTVVARGRELPEELFEWVLDQVCVERDPRLRAQYCGLVAACRDGINNFVDGARLYGVLERIGGPKYAGGAEHGKLKSSPELVEDPYRGRDWSGLGAFLNLLQQMAPNLDPIAVVDAVQLLLRMSLDPVVRTAVRREHLAALEALVAVLPDAEATRPALPWDIACFGICSYVLKCTDDTVQRLAPITSIPKSSAKLAELRRRLAATVLFNDESFGCKPTDSSLDTDTLLERISRPDFTIRPTTDYEELRALVALLDIVIESGVFLRRKPDSDEDDHPSLVAGVVEGSGGRGRGGGGLEAQDRERDRKFDTDVDVLTFRLRALHDKIHDNGLLTRKEAKTAIDVVSKRLTYVVRTRPPVKTSIFDLQPIKEDADLPKQRDFMKSWAQRRAGAGAGAGVGAERRSPAAVV</sequence>
<evidence type="ECO:0000313" key="2">
    <source>
        <dbReference type="EMBL" id="EMR66923.1"/>
    </source>
</evidence>
<dbReference type="eggNOG" id="ENOG502SAE9">
    <property type="taxonomic scope" value="Eukaryota"/>
</dbReference>
<dbReference type="HOGENOM" id="CLU_016938_1_1_1"/>
<feature type="compositionally biased region" description="Basic and acidic residues" evidence="1">
    <location>
        <begin position="187"/>
        <end position="198"/>
    </location>
</feature>
<feature type="region of interest" description="Disordered" evidence="1">
    <location>
        <begin position="521"/>
        <end position="557"/>
    </location>
</feature>
<proteinExistence type="predicted"/>
<feature type="compositionally biased region" description="Low complexity" evidence="1">
    <location>
        <begin position="73"/>
        <end position="82"/>
    </location>
</feature>
<evidence type="ECO:0000313" key="3">
    <source>
        <dbReference type="Proteomes" id="UP000012174"/>
    </source>
</evidence>
<dbReference type="STRING" id="1287681.M7SQZ2"/>
<protein>
    <submittedName>
        <fullName evidence="2">Uncharacterized protein</fullName>
    </submittedName>
</protein>
<reference evidence="3" key="1">
    <citation type="journal article" date="2013" name="Genome Announc.">
        <title>Draft genome sequence of the grapevine dieback fungus Eutypa lata UCR-EL1.</title>
        <authorList>
            <person name="Blanco-Ulate B."/>
            <person name="Rolshausen P.E."/>
            <person name="Cantu D."/>
        </authorList>
    </citation>
    <scope>NUCLEOTIDE SEQUENCE [LARGE SCALE GENOMIC DNA]</scope>
    <source>
        <strain evidence="3">UCR-EL1</strain>
    </source>
</reference>
<dbReference type="OMA" id="TLLRMSM"/>
<name>M7SQZ2_EUTLA</name>
<gene>
    <name evidence="2" type="ORF">UCREL1_6079</name>
</gene>
<feature type="compositionally biased region" description="Basic and acidic residues" evidence="1">
    <location>
        <begin position="97"/>
        <end position="118"/>
    </location>
</feature>
<feature type="compositionally biased region" description="Basic residues" evidence="1">
    <location>
        <begin position="156"/>
        <end position="167"/>
    </location>
</feature>
<keyword evidence="3" id="KW-1185">Reference proteome</keyword>
<feature type="compositionally biased region" description="Gly residues" evidence="1">
    <location>
        <begin position="538"/>
        <end position="550"/>
    </location>
</feature>
<organism evidence="2 3">
    <name type="scientific">Eutypa lata (strain UCR-EL1)</name>
    <name type="common">Grapevine dieback disease fungus</name>
    <name type="synonym">Eutypa armeniacae</name>
    <dbReference type="NCBI Taxonomy" id="1287681"/>
    <lineage>
        <taxon>Eukaryota</taxon>
        <taxon>Fungi</taxon>
        <taxon>Dikarya</taxon>
        <taxon>Ascomycota</taxon>
        <taxon>Pezizomycotina</taxon>
        <taxon>Sordariomycetes</taxon>
        <taxon>Xylariomycetidae</taxon>
        <taxon>Xylariales</taxon>
        <taxon>Diatrypaceae</taxon>
        <taxon>Eutypa</taxon>
    </lineage>
</organism>